<dbReference type="AlphaFoldDB" id="A0A1R3L337"/>
<evidence type="ECO:0000313" key="1">
    <source>
        <dbReference type="EMBL" id="OMP13756.1"/>
    </source>
</evidence>
<keyword evidence="2" id="KW-1185">Reference proteome</keyword>
<protein>
    <submittedName>
        <fullName evidence="1">Uncharacterized protein</fullName>
    </submittedName>
</protein>
<dbReference type="Proteomes" id="UP000187203">
    <property type="component" value="Unassembled WGS sequence"/>
</dbReference>
<evidence type="ECO:0000313" key="2">
    <source>
        <dbReference type="Proteomes" id="UP000187203"/>
    </source>
</evidence>
<accession>A0A1R3L337</accession>
<dbReference type="EMBL" id="AWUE01003356">
    <property type="protein sequence ID" value="OMP13756.1"/>
    <property type="molecule type" value="Genomic_DNA"/>
</dbReference>
<sequence>MTRARPESGAPMYAQCPAASCDFERHQEILTDAVAQVANPLQEVGQPGMQADRKDIFDAGVPQVGVQFTSAPLRLRRLTVAHGGKNADHLVHAGQQGTRHIAAQDQQLRHARRRNDVAIDLAIHLEAGHGTQRGRPVIEVALLGGRFIARRRRLELHVEQPGRVIRALQESPQPHELERVIRQHGADLHAARQVRAELHPFKELRWIVAQHAFGNQALHIQPRGVDGFPHLRGEGAANGSGVLARAAQAAHDRRRVGHVAHHEVDHVVARKQAVSVGKNPGEFGNIEHCPPALLRHFGRLRHQRGLVVHVEHAGGVLGAFGVARHPEKVVCGAAEHGVPFYVFDMRWID</sequence>
<proteinExistence type="predicted"/>
<gene>
    <name evidence="1" type="ORF">COLO4_01012</name>
</gene>
<organism evidence="1 2">
    <name type="scientific">Corchorus olitorius</name>
    <dbReference type="NCBI Taxonomy" id="93759"/>
    <lineage>
        <taxon>Eukaryota</taxon>
        <taxon>Viridiplantae</taxon>
        <taxon>Streptophyta</taxon>
        <taxon>Embryophyta</taxon>
        <taxon>Tracheophyta</taxon>
        <taxon>Spermatophyta</taxon>
        <taxon>Magnoliopsida</taxon>
        <taxon>eudicotyledons</taxon>
        <taxon>Gunneridae</taxon>
        <taxon>Pentapetalae</taxon>
        <taxon>rosids</taxon>
        <taxon>malvids</taxon>
        <taxon>Malvales</taxon>
        <taxon>Malvaceae</taxon>
        <taxon>Grewioideae</taxon>
        <taxon>Apeibeae</taxon>
        <taxon>Corchorus</taxon>
    </lineage>
</organism>
<comment type="caution">
    <text evidence="1">The sequence shown here is derived from an EMBL/GenBank/DDBJ whole genome shotgun (WGS) entry which is preliminary data.</text>
</comment>
<name>A0A1R3L337_9ROSI</name>
<reference evidence="2" key="1">
    <citation type="submission" date="2013-09" db="EMBL/GenBank/DDBJ databases">
        <title>Corchorus olitorius genome sequencing.</title>
        <authorList>
            <person name="Alam M."/>
            <person name="Haque M.S."/>
            <person name="Islam M.S."/>
            <person name="Emdad E.M."/>
            <person name="Islam M.M."/>
            <person name="Ahmed B."/>
            <person name="Halim A."/>
            <person name="Hossen Q.M.M."/>
            <person name="Hossain M.Z."/>
            <person name="Ahmed R."/>
            <person name="Khan M.M."/>
            <person name="Islam R."/>
            <person name="Rashid M.M."/>
            <person name="Khan S.A."/>
            <person name="Rahman M.S."/>
            <person name="Alam M."/>
            <person name="Yahiya A.S."/>
            <person name="Khan M.S."/>
            <person name="Azam M.S."/>
            <person name="Haque T."/>
            <person name="Lashkar M.Z.H."/>
            <person name="Akhand A.I."/>
            <person name="Morshed G."/>
            <person name="Roy S."/>
            <person name="Uddin K.S."/>
            <person name="Rabeya T."/>
            <person name="Hossain A.S."/>
            <person name="Chowdhury A."/>
            <person name="Snigdha A.R."/>
            <person name="Mortoza M.S."/>
            <person name="Matin S.A."/>
            <person name="Hoque S.M.E."/>
            <person name="Islam M.K."/>
            <person name="Roy D.K."/>
            <person name="Haider R."/>
            <person name="Moosa M.M."/>
            <person name="Elias S.M."/>
            <person name="Hasan A.M."/>
            <person name="Jahan S."/>
            <person name="Shafiuddin M."/>
            <person name="Mahmood N."/>
            <person name="Shommy N.S."/>
        </authorList>
    </citation>
    <scope>NUCLEOTIDE SEQUENCE [LARGE SCALE GENOMIC DNA]</scope>
    <source>
        <strain evidence="2">cv. O-4</strain>
    </source>
</reference>